<dbReference type="AlphaFoldDB" id="A0A8H7W4W7"/>
<gene>
    <name evidence="1" type="ORF">IFR04_015846</name>
</gene>
<dbReference type="PANTHER" id="PTHR38567">
    <property type="entry name" value="DUF4291 DOMAIN-CONTAINING PROTEIN"/>
    <property type="match status" value="1"/>
</dbReference>
<dbReference type="Proteomes" id="UP000664132">
    <property type="component" value="Unassembled WGS sequence"/>
</dbReference>
<evidence type="ECO:0000313" key="2">
    <source>
        <dbReference type="Proteomes" id="UP000664132"/>
    </source>
</evidence>
<dbReference type="Pfam" id="PF14124">
    <property type="entry name" value="DUF4291"/>
    <property type="match status" value="1"/>
</dbReference>
<organism evidence="1 2">
    <name type="scientific">Cadophora malorum</name>
    <dbReference type="NCBI Taxonomy" id="108018"/>
    <lineage>
        <taxon>Eukaryota</taxon>
        <taxon>Fungi</taxon>
        <taxon>Dikarya</taxon>
        <taxon>Ascomycota</taxon>
        <taxon>Pezizomycotina</taxon>
        <taxon>Leotiomycetes</taxon>
        <taxon>Helotiales</taxon>
        <taxon>Ploettnerulaceae</taxon>
        <taxon>Cadophora</taxon>
    </lineage>
</organism>
<dbReference type="PANTHER" id="PTHR38567:SF1">
    <property type="entry name" value="DUF4291 DOMAIN-CONTAINING PROTEIN"/>
    <property type="match status" value="1"/>
</dbReference>
<proteinExistence type="predicted"/>
<keyword evidence="2" id="KW-1185">Reference proteome</keyword>
<reference evidence="1" key="1">
    <citation type="submission" date="2021-02" db="EMBL/GenBank/DDBJ databases">
        <title>Genome sequence Cadophora malorum strain M34.</title>
        <authorList>
            <person name="Stefanovic E."/>
            <person name="Vu D."/>
            <person name="Scully C."/>
            <person name="Dijksterhuis J."/>
            <person name="Roader J."/>
            <person name="Houbraken J."/>
        </authorList>
    </citation>
    <scope>NUCLEOTIDE SEQUENCE</scope>
    <source>
        <strain evidence="1">M34</strain>
    </source>
</reference>
<comment type="caution">
    <text evidence="1">The sequence shown here is derived from an EMBL/GenBank/DDBJ whole genome shotgun (WGS) entry which is preliminary data.</text>
</comment>
<evidence type="ECO:0008006" key="3">
    <source>
        <dbReference type="Google" id="ProtNLM"/>
    </source>
</evidence>
<evidence type="ECO:0000313" key="1">
    <source>
        <dbReference type="EMBL" id="KAG4411014.1"/>
    </source>
</evidence>
<dbReference type="InterPro" id="IPR025633">
    <property type="entry name" value="DUF4291"/>
</dbReference>
<sequence>MTSSTPSPSKSEYKTQTTPYRQIRALYDENTITVYQAYSQEIAEAAVVEQRLDASPAFRYERMTWIKPSWCWMMYRSGYSTKDPRQTHILALTLTHESFLSLLTQAAVCNHGPLSAEERNKPVRVQWDPERGPALEVLPYRSLQ</sequence>
<dbReference type="OrthoDB" id="413653at2759"/>
<feature type="non-terminal residue" evidence="1">
    <location>
        <position position="1"/>
    </location>
</feature>
<accession>A0A8H7W4W7</accession>
<protein>
    <recommendedName>
        <fullName evidence="3">DUF4291 domain-containing protein</fullName>
    </recommendedName>
</protein>
<name>A0A8H7W4W7_9HELO</name>
<dbReference type="EMBL" id="JAFJYH010000536">
    <property type="protein sequence ID" value="KAG4411014.1"/>
    <property type="molecule type" value="Genomic_DNA"/>
</dbReference>